<reference evidence="1 2" key="1">
    <citation type="submission" date="2021-06" db="EMBL/GenBank/DDBJ databases">
        <authorList>
            <person name="Palmer J.M."/>
        </authorList>
    </citation>
    <scope>NUCLEOTIDE SEQUENCE [LARGE SCALE GENOMIC DNA]</scope>
    <source>
        <strain evidence="1 2">GA_2019</strain>
        <tissue evidence="1">Muscle</tissue>
    </source>
</reference>
<evidence type="ECO:0000313" key="2">
    <source>
        <dbReference type="Proteomes" id="UP001476798"/>
    </source>
</evidence>
<evidence type="ECO:0008006" key="3">
    <source>
        <dbReference type="Google" id="ProtNLM"/>
    </source>
</evidence>
<gene>
    <name evidence="1" type="ORF">GOODEAATRI_004287</name>
</gene>
<organism evidence="1 2">
    <name type="scientific">Goodea atripinnis</name>
    <dbReference type="NCBI Taxonomy" id="208336"/>
    <lineage>
        <taxon>Eukaryota</taxon>
        <taxon>Metazoa</taxon>
        <taxon>Chordata</taxon>
        <taxon>Craniata</taxon>
        <taxon>Vertebrata</taxon>
        <taxon>Euteleostomi</taxon>
        <taxon>Actinopterygii</taxon>
        <taxon>Neopterygii</taxon>
        <taxon>Teleostei</taxon>
        <taxon>Neoteleostei</taxon>
        <taxon>Acanthomorphata</taxon>
        <taxon>Ovalentaria</taxon>
        <taxon>Atherinomorphae</taxon>
        <taxon>Cyprinodontiformes</taxon>
        <taxon>Goodeidae</taxon>
        <taxon>Goodea</taxon>
    </lineage>
</organism>
<sequence length="126" mass="14602">MIWYFLCVTYTASHSLSQYFASKRKMIHWHVFTRFAHLKCSGCVFRVVLLAVLLIKHKAVAMLYDHSAGMIIKRHSLCTHHAHVSPWAWCVHSVLFQGQKGLLWSHLIRAPSSMIPVSPTWLEDFL</sequence>
<evidence type="ECO:0000313" key="1">
    <source>
        <dbReference type="EMBL" id="MEQ2157691.1"/>
    </source>
</evidence>
<proteinExistence type="predicted"/>
<protein>
    <recommendedName>
        <fullName evidence="3">Secreted protein</fullName>
    </recommendedName>
</protein>
<name>A0ABV0MFC9_9TELE</name>
<dbReference type="EMBL" id="JAHRIO010000179">
    <property type="protein sequence ID" value="MEQ2157691.1"/>
    <property type="molecule type" value="Genomic_DNA"/>
</dbReference>
<dbReference type="Proteomes" id="UP001476798">
    <property type="component" value="Unassembled WGS sequence"/>
</dbReference>
<comment type="caution">
    <text evidence="1">The sequence shown here is derived from an EMBL/GenBank/DDBJ whole genome shotgun (WGS) entry which is preliminary data.</text>
</comment>
<accession>A0ABV0MFC9</accession>
<keyword evidence="2" id="KW-1185">Reference proteome</keyword>